<protein>
    <recommendedName>
        <fullName evidence="1">Tc1-like transposase DDE domain-containing protein</fullName>
    </recommendedName>
</protein>
<reference evidence="2" key="2">
    <citation type="submission" date="2021-08" db="EMBL/GenBank/DDBJ databases">
        <authorList>
            <person name="Tani A."/>
            <person name="Ola A."/>
            <person name="Ogura Y."/>
            <person name="Katsura K."/>
            <person name="Hayashi T."/>
        </authorList>
    </citation>
    <scope>NUCLEOTIDE SEQUENCE</scope>
    <source>
        <strain evidence="2">JCM 32048</strain>
    </source>
</reference>
<reference evidence="2" key="1">
    <citation type="journal article" date="2016" name="Front. Microbiol.">
        <title>Genome Sequence of the Piezophilic, Mesophilic Sulfate-Reducing Bacterium Desulfovibrio indicus J2T.</title>
        <authorList>
            <person name="Cao J."/>
            <person name="Maignien L."/>
            <person name="Shao Z."/>
            <person name="Alain K."/>
            <person name="Jebbar M."/>
        </authorList>
    </citation>
    <scope>NUCLEOTIDE SEQUENCE</scope>
    <source>
        <strain evidence="2">JCM 32048</strain>
    </source>
</reference>
<dbReference type="GO" id="GO:0003676">
    <property type="term" value="F:nucleic acid binding"/>
    <property type="evidence" value="ECO:0007669"/>
    <property type="project" value="InterPro"/>
</dbReference>
<dbReference type="Gene3D" id="3.30.420.10">
    <property type="entry name" value="Ribonuclease H-like superfamily/Ribonuclease H"/>
    <property type="match status" value="1"/>
</dbReference>
<keyword evidence="3" id="KW-1185">Reference proteome</keyword>
<dbReference type="Proteomes" id="UP001055286">
    <property type="component" value="Unassembled WGS sequence"/>
</dbReference>
<feature type="domain" description="Tc1-like transposase DDE" evidence="1">
    <location>
        <begin position="1"/>
        <end position="68"/>
    </location>
</feature>
<evidence type="ECO:0000259" key="1">
    <source>
        <dbReference type="Pfam" id="PF13358"/>
    </source>
</evidence>
<dbReference type="PANTHER" id="PTHR46564">
    <property type="entry name" value="TRANSPOSASE"/>
    <property type="match status" value="1"/>
</dbReference>
<name>A0AA37HH78_9HYPH</name>
<organism evidence="2 3">
    <name type="scientific">Methylobacterium frigidaeris</name>
    <dbReference type="NCBI Taxonomy" id="2038277"/>
    <lineage>
        <taxon>Bacteria</taxon>
        <taxon>Pseudomonadati</taxon>
        <taxon>Pseudomonadota</taxon>
        <taxon>Alphaproteobacteria</taxon>
        <taxon>Hyphomicrobiales</taxon>
        <taxon>Methylobacteriaceae</taxon>
        <taxon>Methylobacterium</taxon>
    </lineage>
</organism>
<dbReference type="InterPro" id="IPR038717">
    <property type="entry name" value="Tc1-like_DDE_dom"/>
</dbReference>
<dbReference type="Pfam" id="PF13358">
    <property type="entry name" value="DDE_3"/>
    <property type="match status" value="1"/>
</dbReference>
<comment type="caution">
    <text evidence="2">The sequence shown here is derived from an EMBL/GenBank/DDBJ whole genome shotgun (WGS) entry which is preliminary data.</text>
</comment>
<proteinExistence type="predicted"/>
<dbReference type="EMBL" id="BPQJ01000046">
    <property type="protein sequence ID" value="GJD65728.1"/>
    <property type="molecule type" value="Genomic_DNA"/>
</dbReference>
<gene>
    <name evidence="2" type="ORF">MPEAHAMD_5923</name>
</gene>
<dbReference type="AlphaFoldDB" id="A0AA37HH78"/>
<evidence type="ECO:0000313" key="3">
    <source>
        <dbReference type="Proteomes" id="UP001055286"/>
    </source>
</evidence>
<sequence length="111" mass="12081">MEQVLAPALRPGDTVILDNLSAHKVAGVREALAAVGARLLYLPKYSPDFNPIERVFAKIKALLRKAAPRSEAALHQAIRRVLRSFKPRECRRIIAAAGYDATSAMTGTIST</sequence>
<dbReference type="InterPro" id="IPR036397">
    <property type="entry name" value="RNaseH_sf"/>
</dbReference>
<evidence type="ECO:0000313" key="2">
    <source>
        <dbReference type="EMBL" id="GJD65728.1"/>
    </source>
</evidence>
<accession>A0AA37HH78</accession>
<dbReference type="PANTHER" id="PTHR46564:SF1">
    <property type="entry name" value="TRANSPOSASE"/>
    <property type="match status" value="1"/>
</dbReference>